<evidence type="ECO:0000313" key="3">
    <source>
        <dbReference type="EMBL" id="QDU60253.1"/>
    </source>
</evidence>
<dbReference type="Gene3D" id="3.30.700.10">
    <property type="entry name" value="Glycoprotein, Type 4 Pilin"/>
    <property type="match status" value="1"/>
</dbReference>
<dbReference type="AlphaFoldDB" id="A0A518AZV9"/>
<evidence type="ECO:0000259" key="2">
    <source>
        <dbReference type="Pfam" id="PF07596"/>
    </source>
</evidence>
<dbReference type="Pfam" id="PF07596">
    <property type="entry name" value="SBP_bac_10"/>
    <property type="match status" value="1"/>
</dbReference>
<gene>
    <name evidence="3" type="primary">xcpT_3</name>
    <name evidence="3" type="ORF">Pan216_10920</name>
</gene>
<dbReference type="EMBL" id="CP036279">
    <property type="protein sequence ID" value="QDU60253.1"/>
    <property type="molecule type" value="Genomic_DNA"/>
</dbReference>
<keyword evidence="1" id="KW-0472">Membrane</keyword>
<protein>
    <submittedName>
        <fullName evidence="3">Type II secretion system protein G</fullName>
    </submittedName>
</protein>
<dbReference type="PROSITE" id="PS00409">
    <property type="entry name" value="PROKAR_NTER_METHYL"/>
    <property type="match status" value="1"/>
</dbReference>
<dbReference type="PANTHER" id="PTHR30093:SF2">
    <property type="entry name" value="TYPE II SECRETION SYSTEM PROTEIN H"/>
    <property type="match status" value="1"/>
</dbReference>
<keyword evidence="1" id="KW-0812">Transmembrane</keyword>
<dbReference type="Proteomes" id="UP000317093">
    <property type="component" value="Chromosome"/>
</dbReference>
<evidence type="ECO:0000313" key="4">
    <source>
        <dbReference type="Proteomes" id="UP000317093"/>
    </source>
</evidence>
<sequence>MNRPKCRPSGFTLVELLVVIAIIGVLVALLLPAIQQAREAARRAQCTNNLRQIGLAMLNYAEANGTLPFGSRLMGSLTSPNSGNPTHPVSGSGWVNDMGWYSGILPFMDQQQLYDLVDFDISWAGHSSGSHRNEQARRTRVGVMGCPSDQMIQQAWTSREYAYWAGNYAINFGNTDYGQQAKAGTAFFGAPFRQGSTVALKEVTDGLSKTLLAGEVINAGGLYGDFSRTTGSQGFTAWITPNSTTCDEVTRLAPTTAEQQRAGLCTTLLNSGWTAVQNQFYGSRSKHLGGVNSVMCDGSVRFTGDGIDLGVWRSLSTTQGGEITSGL</sequence>
<dbReference type="SUPFAM" id="SSF54523">
    <property type="entry name" value="Pili subunits"/>
    <property type="match status" value="1"/>
</dbReference>
<evidence type="ECO:0000256" key="1">
    <source>
        <dbReference type="SAM" id="Phobius"/>
    </source>
</evidence>
<dbReference type="InterPro" id="IPR012902">
    <property type="entry name" value="N_methyl_site"/>
</dbReference>
<dbReference type="InterPro" id="IPR011453">
    <property type="entry name" value="DUF1559"/>
</dbReference>
<reference evidence="3 4" key="1">
    <citation type="submission" date="2019-02" db="EMBL/GenBank/DDBJ databases">
        <title>Deep-cultivation of Planctomycetes and their phenomic and genomic characterization uncovers novel biology.</title>
        <authorList>
            <person name="Wiegand S."/>
            <person name="Jogler M."/>
            <person name="Boedeker C."/>
            <person name="Pinto D."/>
            <person name="Vollmers J."/>
            <person name="Rivas-Marin E."/>
            <person name="Kohn T."/>
            <person name="Peeters S.H."/>
            <person name="Heuer A."/>
            <person name="Rast P."/>
            <person name="Oberbeckmann S."/>
            <person name="Bunk B."/>
            <person name="Jeske O."/>
            <person name="Meyerdierks A."/>
            <person name="Storesund J.E."/>
            <person name="Kallscheuer N."/>
            <person name="Luecker S."/>
            <person name="Lage O.M."/>
            <person name="Pohl T."/>
            <person name="Merkel B.J."/>
            <person name="Hornburger P."/>
            <person name="Mueller R.-W."/>
            <person name="Bruemmer F."/>
            <person name="Labrenz M."/>
            <person name="Spormann A.M."/>
            <person name="Op den Camp H."/>
            <person name="Overmann J."/>
            <person name="Amann R."/>
            <person name="Jetten M.S.M."/>
            <person name="Mascher T."/>
            <person name="Medema M.H."/>
            <person name="Devos D.P."/>
            <person name="Kaster A.-K."/>
            <person name="Ovreas L."/>
            <person name="Rohde M."/>
            <person name="Galperin M.Y."/>
            <person name="Jogler C."/>
        </authorList>
    </citation>
    <scope>NUCLEOTIDE SEQUENCE [LARGE SCALE GENOMIC DNA]</scope>
    <source>
        <strain evidence="3 4">Pan216</strain>
    </source>
</reference>
<keyword evidence="1" id="KW-1133">Transmembrane helix</keyword>
<dbReference type="InterPro" id="IPR027558">
    <property type="entry name" value="Pre_pil_HX9DG_C"/>
</dbReference>
<dbReference type="OrthoDB" id="286902at2"/>
<dbReference type="NCBIfam" id="TIGR04294">
    <property type="entry name" value="pre_pil_HX9DG"/>
    <property type="match status" value="1"/>
</dbReference>
<dbReference type="NCBIfam" id="TIGR02532">
    <property type="entry name" value="IV_pilin_GFxxxE"/>
    <property type="match status" value="1"/>
</dbReference>
<dbReference type="InterPro" id="IPR045584">
    <property type="entry name" value="Pilin-like"/>
</dbReference>
<accession>A0A518AZV9</accession>
<dbReference type="PANTHER" id="PTHR30093">
    <property type="entry name" value="GENERAL SECRETION PATHWAY PROTEIN G"/>
    <property type="match status" value="1"/>
</dbReference>
<keyword evidence="4" id="KW-1185">Reference proteome</keyword>
<feature type="transmembrane region" description="Helical" evidence="1">
    <location>
        <begin position="12"/>
        <end position="34"/>
    </location>
</feature>
<proteinExistence type="predicted"/>
<name>A0A518AZV9_9BACT</name>
<dbReference type="RefSeq" id="WP_145263638.1">
    <property type="nucleotide sequence ID" value="NZ_CP036279.1"/>
</dbReference>
<dbReference type="Pfam" id="PF07963">
    <property type="entry name" value="N_methyl"/>
    <property type="match status" value="1"/>
</dbReference>
<feature type="domain" description="DUF1559" evidence="2">
    <location>
        <begin position="35"/>
        <end position="309"/>
    </location>
</feature>
<organism evidence="3 4">
    <name type="scientific">Kolteria novifilia</name>
    <dbReference type="NCBI Taxonomy" id="2527975"/>
    <lineage>
        <taxon>Bacteria</taxon>
        <taxon>Pseudomonadati</taxon>
        <taxon>Planctomycetota</taxon>
        <taxon>Planctomycetia</taxon>
        <taxon>Kolteriales</taxon>
        <taxon>Kolteriaceae</taxon>
        <taxon>Kolteria</taxon>
    </lineage>
</organism>
<dbReference type="KEGG" id="knv:Pan216_10920"/>